<feature type="region of interest" description="Disordered" evidence="1">
    <location>
        <begin position="28"/>
        <end position="51"/>
    </location>
</feature>
<proteinExistence type="predicted"/>
<dbReference type="Proteomes" id="UP001152320">
    <property type="component" value="Chromosome 14"/>
</dbReference>
<dbReference type="AlphaFoldDB" id="A0A9Q1H1R7"/>
<feature type="compositionally biased region" description="Low complexity" evidence="1">
    <location>
        <begin position="209"/>
        <end position="220"/>
    </location>
</feature>
<feature type="compositionally biased region" description="Low complexity" evidence="1">
    <location>
        <begin position="166"/>
        <end position="183"/>
    </location>
</feature>
<comment type="caution">
    <text evidence="2">The sequence shown here is derived from an EMBL/GenBank/DDBJ whole genome shotgun (WGS) entry which is preliminary data.</text>
</comment>
<feature type="region of interest" description="Disordered" evidence="1">
    <location>
        <begin position="137"/>
        <end position="262"/>
    </location>
</feature>
<dbReference type="EMBL" id="JAIZAY010000014">
    <property type="protein sequence ID" value="KAJ8029953.1"/>
    <property type="molecule type" value="Genomic_DNA"/>
</dbReference>
<evidence type="ECO:0000256" key="1">
    <source>
        <dbReference type="SAM" id="MobiDB-lite"/>
    </source>
</evidence>
<feature type="compositionally biased region" description="Polar residues" evidence="1">
    <location>
        <begin position="223"/>
        <end position="239"/>
    </location>
</feature>
<organism evidence="2 3">
    <name type="scientific">Holothuria leucospilota</name>
    <name type="common">Black long sea cucumber</name>
    <name type="synonym">Mertensiothuria leucospilota</name>
    <dbReference type="NCBI Taxonomy" id="206669"/>
    <lineage>
        <taxon>Eukaryota</taxon>
        <taxon>Metazoa</taxon>
        <taxon>Echinodermata</taxon>
        <taxon>Eleutherozoa</taxon>
        <taxon>Echinozoa</taxon>
        <taxon>Holothuroidea</taxon>
        <taxon>Aspidochirotacea</taxon>
        <taxon>Aspidochirotida</taxon>
        <taxon>Holothuriidae</taxon>
        <taxon>Holothuria</taxon>
    </lineage>
</organism>
<evidence type="ECO:0000313" key="2">
    <source>
        <dbReference type="EMBL" id="KAJ8029953.1"/>
    </source>
</evidence>
<sequence>MPVLLGKVKFAKSQYYDDFGKRKRYLQKGMPARPSSSFRRNNPHPKADFLLPKTLKEDGDDSQIQVRVEQASRRYLDSLGYRQTDPPAKVLHKVLLASQKIPPSLPVQKATLSEPAMTNPSHADATSQFIQESLKLLEDSRKGDRGQMKRERGNSYKETAKDYAVSSQPQRPSKPKPSSSSQRRSSKLINSSGTDLVQSIKRSHPTTPPGSATASPRPRSVSYEAQRSAQKKGSQISETPSKDDGKITEQLEDSTNDKNTAKVGIQESRPQTVANYSDYSPRLQQWIQGANEYEKEVALNLFNSLRSSNVKLRKTSMSPSATGIYLPGGIAGRNTREDQVVQQMMKTLQDDVDRQKSMPNLYESSKYIEGRPTFRQIRRAPSFDGYMHVGSQFRPTRPPFRKCFDIAPDWCSEGKTYRRLVKRASQRQVHQSV</sequence>
<accession>A0A9Q1H1R7</accession>
<feature type="compositionally biased region" description="Polar residues" evidence="1">
    <location>
        <begin position="188"/>
        <end position="197"/>
    </location>
</feature>
<keyword evidence="3" id="KW-1185">Reference proteome</keyword>
<evidence type="ECO:0000313" key="3">
    <source>
        <dbReference type="Proteomes" id="UP001152320"/>
    </source>
</evidence>
<feature type="compositionally biased region" description="Basic and acidic residues" evidence="1">
    <location>
        <begin position="137"/>
        <end position="161"/>
    </location>
</feature>
<protein>
    <submittedName>
        <fullName evidence="2">Uncharacterized protein</fullName>
    </submittedName>
</protein>
<feature type="compositionally biased region" description="Basic and acidic residues" evidence="1">
    <location>
        <begin position="240"/>
        <end position="260"/>
    </location>
</feature>
<name>A0A9Q1H1R7_HOLLE</name>
<dbReference type="OrthoDB" id="10038598at2759"/>
<gene>
    <name evidence="2" type="ORF">HOLleu_29491</name>
</gene>
<reference evidence="2" key="1">
    <citation type="submission" date="2021-10" db="EMBL/GenBank/DDBJ databases">
        <title>Tropical sea cucumber genome reveals ecological adaptation and Cuvierian tubules defense mechanism.</title>
        <authorList>
            <person name="Chen T."/>
        </authorList>
    </citation>
    <scope>NUCLEOTIDE SEQUENCE</scope>
    <source>
        <strain evidence="2">Nanhai2018</strain>
        <tissue evidence="2">Muscle</tissue>
    </source>
</reference>